<evidence type="ECO:0000256" key="9">
    <source>
        <dbReference type="ARBA" id="ARBA00049563"/>
    </source>
</evidence>
<evidence type="ECO:0000256" key="4">
    <source>
        <dbReference type="ARBA" id="ARBA00022679"/>
    </source>
</evidence>
<dbReference type="PANTHER" id="PTHR11088">
    <property type="entry name" value="TRNA DIMETHYLALLYLTRANSFERASE"/>
    <property type="match status" value="1"/>
</dbReference>
<evidence type="ECO:0000256" key="7">
    <source>
        <dbReference type="ARBA" id="ARBA00022840"/>
    </source>
</evidence>
<evidence type="ECO:0000256" key="5">
    <source>
        <dbReference type="ARBA" id="ARBA00022694"/>
    </source>
</evidence>
<comment type="catalytic activity">
    <reaction evidence="9 10 11">
        <text>adenosine(37) in tRNA + dimethylallyl diphosphate = N(6)-dimethylallyladenosine(37) in tRNA + diphosphate</text>
        <dbReference type="Rhea" id="RHEA:26482"/>
        <dbReference type="Rhea" id="RHEA-COMP:10162"/>
        <dbReference type="Rhea" id="RHEA-COMP:10375"/>
        <dbReference type="ChEBI" id="CHEBI:33019"/>
        <dbReference type="ChEBI" id="CHEBI:57623"/>
        <dbReference type="ChEBI" id="CHEBI:74411"/>
        <dbReference type="ChEBI" id="CHEBI:74415"/>
        <dbReference type="EC" id="2.5.1.75"/>
    </reaction>
</comment>
<dbReference type="Gene3D" id="1.10.20.140">
    <property type="match status" value="1"/>
</dbReference>
<comment type="similarity">
    <text evidence="3 10 13">Belongs to the IPP transferase family.</text>
</comment>
<dbReference type="GO" id="GO:0052381">
    <property type="term" value="F:tRNA dimethylallyltransferase activity"/>
    <property type="evidence" value="ECO:0007669"/>
    <property type="project" value="UniProtKB-UniRule"/>
</dbReference>
<dbReference type="InterPro" id="IPR018022">
    <property type="entry name" value="IPT"/>
</dbReference>
<sequence>MTDTDRKIIAICGPTAVGKTRFAIEAALALGGEIISCDSMQLYQYMDIGSAKPTAEEQSKVRHYLVDQIDPRESFSVARYQKLAKAAVEEVFVHGRIPIIAGGTGLYLNSLLYDMDFSAPPENDGFRDAMYALAEEQGPAVVYDRLRAADPAAADRIHPNNLKKVIRALEAAEAGNRVKDFAADPVPTKDYSPVLVGLSRDRQELYDRINRRVDVLMEQGLEQEVRGLLRMGLTGSDISMKGIGYKELIGYIQGEYDREEAVRLIKRNTRHLAKRQMTWFRRYRDMKWFNISEYESEERCIRAMNEWLREQIKS</sequence>
<feature type="site" description="Interaction with substrate tRNA" evidence="10">
    <location>
        <position position="127"/>
    </location>
</feature>
<dbReference type="GO" id="GO:0006400">
    <property type="term" value="P:tRNA modification"/>
    <property type="evidence" value="ECO:0007669"/>
    <property type="project" value="TreeGrafter"/>
</dbReference>
<dbReference type="GO" id="GO:0005524">
    <property type="term" value="F:ATP binding"/>
    <property type="evidence" value="ECO:0007669"/>
    <property type="project" value="UniProtKB-UniRule"/>
</dbReference>
<dbReference type="PANTHER" id="PTHR11088:SF60">
    <property type="entry name" value="TRNA DIMETHYLALLYLTRANSFERASE"/>
    <property type="match status" value="1"/>
</dbReference>
<dbReference type="RefSeq" id="WP_075711876.1">
    <property type="nucleotide sequence ID" value="NZ_MJIE01000001.1"/>
</dbReference>
<evidence type="ECO:0000256" key="1">
    <source>
        <dbReference type="ARBA" id="ARBA00001946"/>
    </source>
</evidence>
<feature type="site" description="Interaction with substrate tRNA" evidence="10">
    <location>
        <position position="104"/>
    </location>
</feature>
<evidence type="ECO:0000313" key="14">
    <source>
        <dbReference type="EMBL" id="OLR54857.1"/>
    </source>
</evidence>
<dbReference type="AlphaFoldDB" id="A0A1Q9JFE0"/>
<dbReference type="HAMAP" id="MF_00185">
    <property type="entry name" value="IPP_trans"/>
    <property type="match status" value="1"/>
</dbReference>
<comment type="function">
    <text evidence="2 10 12">Catalyzes the transfer of a dimethylallyl group onto the adenine at position 37 in tRNAs that read codons beginning with uridine, leading to the formation of N6-(dimethylallyl)adenosine (i(6)A).</text>
</comment>
<dbReference type="Pfam" id="PF01715">
    <property type="entry name" value="IPPT"/>
    <property type="match status" value="1"/>
</dbReference>
<comment type="caution">
    <text evidence="10">Lacks conserved residue(s) required for the propagation of feature annotation.</text>
</comment>
<dbReference type="SUPFAM" id="SSF52540">
    <property type="entry name" value="P-loop containing nucleoside triphosphate hydrolases"/>
    <property type="match status" value="1"/>
</dbReference>
<dbReference type="STRING" id="1261640.BHK98_01420"/>
<comment type="subunit">
    <text evidence="10">Monomer.</text>
</comment>
<dbReference type="EC" id="2.5.1.75" evidence="10"/>
<feature type="binding site" evidence="10">
    <location>
        <begin position="13"/>
        <end position="20"/>
    </location>
    <ligand>
        <name>ATP</name>
        <dbReference type="ChEBI" id="CHEBI:30616"/>
    </ligand>
</feature>
<name>A0A1Q9JFE0_9FIRM</name>
<evidence type="ECO:0000256" key="11">
    <source>
        <dbReference type="RuleBase" id="RU003783"/>
    </source>
</evidence>
<evidence type="ECO:0000256" key="2">
    <source>
        <dbReference type="ARBA" id="ARBA00003213"/>
    </source>
</evidence>
<feature type="binding site" evidence="10">
    <location>
        <begin position="15"/>
        <end position="20"/>
    </location>
    <ligand>
        <name>substrate</name>
    </ligand>
</feature>
<dbReference type="Proteomes" id="UP000187404">
    <property type="component" value="Unassembled WGS sequence"/>
</dbReference>
<dbReference type="EMBL" id="MJIE01000001">
    <property type="protein sequence ID" value="OLR54857.1"/>
    <property type="molecule type" value="Genomic_DNA"/>
</dbReference>
<accession>A0A1Q9JFE0</accession>
<comment type="caution">
    <text evidence="14">The sequence shown here is derived from an EMBL/GenBank/DDBJ whole genome shotgun (WGS) entry which is preliminary data.</text>
</comment>
<organism evidence="14 15">
    <name type="scientific">Hornefia porci</name>
    <dbReference type="NCBI Taxonomy" id="2652292"/>
    <lineage>
        <taxon>Bacteria</taxon>
        <taxon>Bacillati</taxon>
        <taxon>Bacillota</taxon>
        <taxon>Clostridia</taxon>
        <taxon>Peptostreptococcales</taxon>
        <taxon>Anaerovoracaceae</taxon>
        <taxon>Hornefia</taxon>
    </lineage>
</organism>
<dbReference type="OrthoDB" id="9776390at2"/>
<keyword evidence="6 10" id="KW-0547">Nucleotide-binding</keyword>
<comment type="cofactor">
    <cofactor evidence="1 10">
        <name>Mg(2+)</name>
        <dbReference type="ChEBI" id="CHEBI:18420"/>
    </cofactor>
</comment>
<evidence type="ECO:0000313" key="15">
    <source>
        <dbReference type="Proteomes" id="UP000187404"/>
    </source>
</evidence>
<evidence type="ECO:0000256" key="3">
    <source>
        <dbReference type="ARBA" id="ARBA00005842"/>
    </source>
</evidence>
<keyword evidence="4 10" id="KW-0808">Transferase</keyword>
<reference evidence="14 15" key="1">
    <citation type="journal article" date="2016" name="Appl. Environ. Microbiol.">
        <title>Function and Phylogeny of Bacterial Butyryl Coenzyme A:Acetate Transferases and Their Diversity in the Proximal Colon of Swine.</title>
        <authorList>
            <person name="Trachsel J."/>
            <person name="Bayles D.O."/>
            <person name="Looft T."/>
            <person name="Levine U.Y."/>
            <person name="Allen H.K."/>
        </authorList>
    </citation>
    <scope>NUCLEOTIDE SEQUENCE [LARGE SCALE GENOMIC DNA]</scope>
    <source>
        <strain evidence="14 15">68-3-10</strain>
    </source>
</reference>
<dbReference type="InterPro" id="IPR039657">
    <property type="entry name" value="Dimethylallyltransferase"/>
</dbReference>
<dbReference type="InterPro" id="IPR027417">
    <property type="entry name" value="P-loop_NTPase"/>
</dbReference>
<protein>
    <recommendedName>
        <fullName evidence="10">tRNA dimethylallyltransferase</fullName>
        <ecNumber evidence="10">2.5.1.75</ecNumber>
    </recommendedName>
    <alternativeName>
        <fullName evidence="10">Dimethylallyl diphosphate:tRNA dimethylallyltransferase</fullName>
        <shortName evidence="10">DMAPP:tRNA dimethylallyltransferase</shortName>
        <shortName evidence="10">DMATase</shortName>
    </alternativeName>
    <alternativeName>
        <fullName evidence="10">Isopentenyl-diphosphate:tRNA isopentenyltransferase</fullName>
        <shortName evidence="10">IPP transferase</shortName>
        <shortName evidence="10">IPPT</shortName>
        <shortName evidence="10">IPTase</shortName>
    </alternativeName>
</protein>
<evidence type="ECO:0000256" key="10">
    <source>
        <dbReference type="HAMAP-Rule" id="MF_00185"/>
    </source>
</evidence>
<keyword evidence="8 10" id="KW-0460">Magnesium</keyword>
<evidence type="ECO:0000256" key="13">
    <source>
        <dbReference type="RuleBase" id="RU003785"/>
    </source>
</evidence>
<evidence type="ECO:0000256" key="6">
    <source>
        <dbReference type="ARBA" id="ARBA00022741"/>
    </source>
</evidence>
<keyword evidence="5 10" id="KW-0819">tRNA processing</keyword>
<feature type="region of interest" description="Interaction with substrate tRNA" evidence="10">
    <location>
        <begin position="38"/>
        <end position="41"/>
    </location>
</feature>
<gene>
    <name evidence="10" type="primary">miaA</name>
    <name evidence="14" type="ORF">BHK98_01420</name>
</gene>
<keyword evidence="15" id="KW-1185">Reference proteome</keyword>
<evidence type="ECO:0000256" key="8">
    <source>
        <dbReference type="ARBA" id="ARBA00022842"/>
    </source>
</evidence>
<dbReference type="Gene3D" id="3.40.50.300">
    <property type="entry name" value="P-loop containing nucleotide triphosphate hydrolases"/>
    <property type="match status" value="1"/>
</dbReference>
<evidence type="ECO:0000256" key="12">
    <source>
        <dbReference type="RuleBase" id="RU003784"/>
    </source>
</evidence>
<keyword evidence="7 10" id="KW-0067">ATP-binding</keyword>
<dbReference type="NCBIfam" id="TIGR00174">
    <property type="entry name" value="miaA"/>
    <property type="match status" value="1"/>
</dbReference>
<proteinExistence type="inferred from homology"/>